<dbReference type="Proteomes" id="UP000320179">
    <property type="component" value="Chromosome"/>
</dbReference>
<feature type="region of interest" description="Disordered" evidence="1">
    <location>
        <begin position="1"/>
        <end position="27"/>
    </location>
</feature>
<evidence type="ECO:0000313" key="3">
    <source>
        <dbReference type="Proteomes" id="UP000320179"/>
    </source>
</evidence>
<dbReference type="AlphaFoldDB" id="A0AAE6FXQ1"/>
<gene>
    <name evidence="2" type="ORF">BHS09_08735</name>
</gene>
<name>A0AAE6FXQ1_MYXXA</name>
<organism evidence="2 3">
    <name type="scientific">Myxococcus xanthus</name>
    <dbReference type="NCBI Taxonomy" id="34"/>
    <lineage>
        <taxon>Bacteria</taxon>
        <taxon>Pseudomonadati</taxon>
        <taxon>Myxococcota</taxon>
        <taxon>Myxococcia</taxon>
        <taxon>Myxococcales</taxon>
        <taxon>Cystobacterineae</taxon>
        <taxon>Myxococcaceae</taxon>
        <taxon>Myxococcus</taxon>
    </lineage>
</organism>
<sequence length="104" mass="10886">MTTTSSASRRFHALRPRPPTPWFAMGGADSRQELHASFALEGLQARHAHALGAARETTPAERGEVDAEVVSSDDEDLDTASPGSPKGDGLVAPPTDVTPPADPD</sequence>
<protein>
    <submittedName>
        <fullName evidence="2">Uncharacterized protein</fullName>
    </submittedName>
</protein>
<evidence type="ECO:0000313" key="2">
    <source>
        <dbReference type="EMBL" id="QDE67084.1"/>
    </source>
</evidence>
<accession>A0AAE6FXQ1</accession>
<proteinExistence type="predicted"/>
<evidence type="ECO:0000256" key="1">
    <source>
        <dbReference type="SAM" id="MobiDB-lite"/>
    </source>
</evidence>
<reference evidence="2 3" key="1">
    <citation type="journal article" date="2019" name="Science">
        <title>Social genes are selection hotspots in kin groups of a soil microbe.</title>
        <authorList>
            <person name="Wielgoss S."/>
            <person name="Wolfensberger R."/>
            <person name="Sun L."/>
            <person name="Fiegna F."/>
            <person name="Velicer G.J."/>
        </authorList>
    </citation>
    <scope>NUCLEOTIDE SEQUENCE [LARGE SCALE GENOMIC DNA]</scope>
    <source>
        <strain evidence="2 3">MC3.5.9c15</strain>
    </source>
</reference>
<feature type="region of interest" description="Disordered" evidence="1">
    <location>
        <begin position="49"/>
        <end position="104"/>
    </location>
</feature>
<dbReference type="EMBL" id="CP017174">
    <property type="protein sequence ID" value="QDE67084.1"/>
    <property type="molecule type" value="Genomic_DNA"/>
</dbReference>